<keyword evidence="2" id="KW-1185">Reference proteome</keyword>
<proteinExistence type="predicted"/>
<dbReference type="Proteomes" id="UP000887013">
    <property type="component" value="Unassembled WGS sequence"/>
</dbReference>
<evidence type="ECO:0000313" key="1">
    <source>
        <dbReference type="EMBL" id="GFS29027.1"/>
    </source>
</evidence>
<dbReference type="EMBL" id="BMAW01041534">
    <property type="protein sequence ID" value="GFS29027.1"/>
    <property type="molecule type" value="Genomic_DNA"/>
</dbReference>
<reference evidence="1" key="1">
    <citation type="submission" date="2020-08" db="EMBL/GenBank/DDBJ databases">
        <title>Multicomponent nature underlies the extraordinary mechanical properties of spider dragline silk.</title>
        <authorList>
            <person name="Kono N."/>
            <person name="Nakamura H."/>
            <person name="Mori M."/>
            <person name="Yoshida Y."/>
            <person name="Ohtoshi R."/>
            <person name="Malay A.D."/>
            <person name="Moran D.A.P."/>
            <person name="Tomita M."/>
            <person name="Numata K."/>
            <person name="Arakawa K."/>
        </authorList>
    </citation>
    <scope>NUCLEOTIDE SEQUENCE</scope>
</reference>
<sequence>MAPLEKNFLVGIKTLTEENELPLLSYYVTSNVYQFFTDCTTYTEAIAILYSLFIKKRNVIFARHCLSTRNQQTEETVSKYLHVLNQLSKDCDFTEVKAEEYRKEYIRDAFIRGLKCPRIRQRLLEKTSMTLDQAFEQAGTLESAKVHAASYMGNSFPVQSAAMKIDDFSEETLATDLKKASFVEMTCTHEPFVQL</sequence>
<organism evidence="1 2">
    <name type="scientific">Nephila pilipes</name>
    <name type="common">Giant wood spider</name>
    <name type="synonym">Nephila maculata</name>
    <dbReference type="NCBI Taxonomy" id="299642"/>
    <lineage>
        <taxon>Eukaryota</taxon>
        <taxon>Metazoa</taxon>
        <taxon>Ecdysozoa</taxon>
        <taxon>Arthropoda</taxon>
        <taxon>Chelicerata</taxon>
        <taxon>Arachnida</taxon>
        <taxon>Araneae</taxon>
        <taxon>Araneomorphae</taxon>
        <taxon>Entelegynae</taxon>
        <taxon>Araneoidea</taxon>
        <taxon>Nephilidae</taxon>
        <taxon>Nephila</taxon>
    </lineage>
</organism>
<protein>
    <recommendedName>
        <fullName evidence="3">Retrotransposon gag domain-containing protein</fullName>
    </recommendedName>
</protein>
<accession>A0A8X6I3H8</accession>
<evidence type="ECO:0008006" key="3">
    <source>
        <dbReference type="Google" id="ProtNLM"/>
    </source>
</evidence>
<gene>
    <name evidence="1" type="primary">X975_23396</name>
    <name evidence="1" type="ORF">NPIL_105771</name>
</gene>
<dbReference type="PANTHER" id="PTHR33198">
    <property type="entry name" value="ANK_REP_REGION DOMAIN-CONTAINING PROTEIN-RELATED"/>
    <property type="match status" value="1"/>
</dbReference>
<evidence type="ECO:0000313" key="2">
    <source>
        <dbReference type="Proteomes" id="UP000887013"/>
    </source>
</evidence>
<dbReference type="AlphaFoldDB" id="A0A8X6I3H8"/>
<comment type="caution">
    <text evidence="1">The sequence shown here is derived from an EMBL/GenBank/DDBJ whole genome shotgun (WGS) entry which is preliminary data.</text>
</comment>
<name>A0A8X6I3H8_NEPPI</name>
<dbReference type="OrthoDB" id="6434442at2759"/>